<evidence type="ECO:0000259" key="1">
    <source>
        <dbReference type="Pfam" id="PF13175"/>
    </source>
</evidence>
<feature type="domain" description="Rad50/SbcC-type AAA" evidence="2">
    <location>
        <begin position="31"/>
        <end position="79"/>
    </location>
</feature>
<dbReference type="AlphaFoldDB" id="A0A5E6RTZ0"/>
<reference evidence="4 5" key="1">
    <citation type="submission" date="2019-09" db="EMBL/GenBank/DDBJ databases">
        <authorList>
            <person name="Chandra G."/>
            <person name="Truman W A."/>
        </authorList>
    </citation>
    <scope>NUCLEOTIDE SEQUENCE [LARGE SCALE GENOMIC DNA]</scope>
    <source>
        <strain evidence="4">PS624</strain>
    </source>
</reference>
<dbReference type="Pfam" id="PF13175">
    <property type="entry name" value="AAA_15"/>
    <property type="match status" value="1"/>
</dbReference>
<sequence length="560" mass="62302">MVSTQSLFDLLLSLSSVADTTAERMMALITQIKIRGYRIYRDFTLRPNARLNILVGGNDAGKSTLIEAIALALNGRIGGRGVLEELNPYWFNTDMVEEFVNLRKAGKKVALPEILIELYLDKRDDLQGLCGAINTDVPTNACPGVSLRIFPNEEYRDMLDEWLKSPTALLPVEYYTYEWRSFADQELTKRPRALSVAVIDSRTVRSTNGVDYHLRQILSDHLEPSEKASISLSYREVKASMTESALSEVNTRLALLEASLENEPMALAMDQSSRSSWEGSVTPHVDDVPFSMAGQGQQAAIKISLAMKRHSANASIVMIEEPENHLSHTSLATLLSRIEALATDQQQLFISTHSTYVLNRLGLNSLLLLNRNTASKITELTPDTVRYFQRLPGYDTLRMVLAKKVVLVEGPSDEIIFERIFKDKYRLTPMASGIDVISMRGLALARCLELCAAINKQVAVMRDNDGVEPAKLREPVEKWLDGTRRELFIGDVSDGKTLEPQLIHHNGEKGLRTILGITVAAGLETWMIREKTEGALRIAESTDALIPPAYMAAAAKFIHG</sequence>
<dbReference type="InterPro" id="IPR027417">
    <property type="entry name" value="P-loop_NTPase"/>
</dbReference>
<dbReference type="InterPro" id="IPR051396">
    <property type="entry name" value="Bact_Antivir_Def_Nuclease"/>
</dbReference>
<gene>
    <name evidence="4" type="ORF">PS624_01670</name>
</gene>
<proteinExistence type="predicted"/>
<name>A0A5E6RTZ0_PSEFL</name>
<dbReference type="Gene3D" id="3.40.50.300">
    <property type="entry name" value="P-loop containing nucleotide triphosphate hydrolases"/>
    <property type="match status" value="2"/>
</dbReference>
<accession>A0A5E6RTZ0</accession>
<evidence type="ECO:0000259" key="3">
    <source>
        <dbReference type="Pfam" id="PF20469"/>
    </source>
</evidence>
<protein>
    <recommendedName>
        <fullName evidence="6">DNA replication and repair protein RecF</fullName>
    </recommendedName>
</protein>
<dbReference type="InterPro" id="IPR034139">
    <property type="entry name" value="TOPRIM_OLD"/>
</dbReference>
<dbReference type="Pfam" id="PF13476">
    <property type="entry name" value="AAA_23"/>
    <property type="match status" value="1"/>
</dbReference>
<dbReference type="Pfam" id="PF20469">
    <property type="entry name" value="OLD-like_TOPRIM"/>
    <property type="match status" value="1"/>
</dbReference>
<dbReference type="GO" id="GO:0005524">
    <property type="term" value="F:ATP binding"/>
    <property type="evidence" value="ECO:0007669"/>
    <property type="project" value="InterPro"/>
</dbReference>
<evidence type="ECO:0000313" key="4">
    <source>
        <dbReference type="EMBL" id="VVM68345.1"/>
    </source>
</evidence>
<evidence type="ECO:0008006" key="6">
    <source>
        <dbReference type="Google" id="ProtNLM"/>
    </source>
</evidence>
<dbReference type="InterPro" id="IPR038729">
    <property type="entry name" value="Rad50/SbcC_AAA"/>
</dbReference>
<dbReference type="InterPro" id="IPR041685">
    <property type="entry name" value="AAA_GajA/Old/RecF-like"/>
</dbReference>
<dbReference type="Proteomes" id="UP000326241">
    <property type="component" value="Unassembled WGS sequence"/>
</dbReference>
<dbReference type="EMBL" id="CABVGZ010000013">
    <property type="protein sequence ID" value="VVM68345.1"/>
    <property type="molecule type" value="Genomic_DNA"/>
</dbReference>
<feature type="domain" description="OLD protein-like TOPRIM" evidence="3">
    <location>
        <begin position="401"/>
        <end position="465"/>
    </location>
</feature>
<feature type="domain" description="Endonuclease GajA/Old nuclease/RecF-like AAA" evidence="1">
    <location>
        <begin position="237"/>
        <end position="357"/>
    </location>
</feature>
<dbReference type="PANTHER" id="PTHR43581:SF4">
    <property type="entry name" value="ATP_GTP PHOSPHATASE"/>
    <property type="match status" value="1"/>
</dbReference>
<evidence type="ECO:0000259" key="2">
    <source>
        <dbReference type="Pfam" id="PF13476"/>
    </source>
</evidence>
<dbReference type="PANTHER" id="PTHR43581">
    <property type="entry name" value="ATP/GTP PHOSPHATASE"/>
    <property type="match status" value="1"/>
</dbReference>
<dbReference type="GO" id="GO:0006302">
    <property type="term" value="P:double-strand break repair"/>
    <property type="evidence" value="ECO:0007669"/>
    <property type="project" value="InterPro"/>
</dbReference>
<dbReference type="GO" id="GO:0016887">
    <property type="term" value="F:ATP hydrolysis activity"/>
    <property type="evidence" value="ECO:0007669"/>
    <property type="project" value="InterPro"/>
</dbReference>
<organism evidence="4 5">
    <name type="scientific">Pseudomonas fluorescens</name>
    <dbReference type="NCBI Taxonomy" id="294"/>
    <lineage>
        <taxon>Bacteria</taxon>
        <taxon>Pseudomonadati</taxon>
        <taxon>Pseudomonadota</taxon>
        <taxon>Gammaproteobacteria</taxon>
        <taxon>Pseudomonadales</taxon>
        <taxon>Pseudomonadaceae</taxon>
        <taxon>Pseudomonas</taxon>
    </lineage>
</organism>
<dbReference type="SUPFAM" id="SSF52540">
    <property type="entry name" value="P-loop containing nucleoside triphosphate hydrolases"/>
    <property type="match status" value="1"/>
</dbReference>
<evidence type="ECO:0000313" key="5">
    <source>
        <dbReference type="Proteomes" id="UP000326241"/>
    </source>
</evidence>
<dbReference type="CDD" id="cd01026">
    <property type="entry name" value="TOPRIM_OLD"/>
    <property type="match status" value="1"/>
</dbReference>